<organism evidence="3 4">
    <name type="scientific">Pristionchus mayeri</name>
    <dbReference type="NCBI Taxonomy" id="1317129"/>
    <lineage>
        <taxon>Eukaryota</taxon>
        <taxon>Metazoa</taxon>
        <taxon>Ecdysozoa</taxon>
        <taxon>Nematoda</taxon>
        <taxon>Chromadorea</taxon>
        <taxon>Rhabditida</taxon>
        <taxon>Rhabditina</taxon>
        <taxon>Diplogasteromorpha</taxon>
        <taxon>Diplogasteroidea</taxon>
        <taxon>Neodiplogasteridae</taxon>
        <taxon>Pristionchus</taxon>
    </lineage>
</organism>
<feature type="non-terminal residue" evidence="3">
    <location>
        <position position="1"/>
    </location>
</feature>
<keyword evidence="2" id="KW-0449">Lipoprotein</keyword>
<keyword evidence="2" id="KW-0564">Palmitate</keyword>
<feature type="non-terminal residue" evidence="3">
    <location>
        <position position="72"/>
    </location>
</feature>
<reference evidence="4" key="1">
    <citation type="submission" date="2022-10" db="EMBL/GenBank/DDBJ databases">
        <title>Genome assembly of Pristionchus species.</title>
        <authorList>
            <person name="Yoshida K."/>
            <person name="Sommer R.J."/>
        </authorList>
    </citation>
    <scope>NUCLEOTIDE SEQUENCE [LARGE SCALE GENOMIC DNA]</scope>
    <source>
        <strain evidence="4">RS5460</strain>
    </source>
</reference>
<dbReference type="PANTHER" id="PTHR23248">
    <property type="entry name" value="PHOSPHOLIPID SCRAMBLASE-RELATED"/>
    <property type="match status" value="1"/>
</dbReference>
<name>A0AAN5CHH2_9BILA</name>
<dbReference type="Proteomes" id="UP001328107">
    <property type="component" value="Unassembled WGS sequence"/>
</dbReference>
<protein>
    <recommendedName>
        <fullName evidence="2">Phospholipid scramblase</fullName>
    </recommendedName>
</protein>
<comment type="similarity">
    <text evidence="1 2">Belongs to the phospholipid scramblase family.</text>
</comment>
<comment type="function">
    <text evidence="2">May mediate accelerated ATP-independent bidirectional transbilayer migration of phospholipids upon binding calcium ions that results in a loss of phospholipid asymmetry in the plasma membrane.</text>
</comment>
<dbReference type="PANTHER" id="PTHR23248:SF63">
    <property type="entry name" value="PHOSPHOLIPID SCRAMBLASE"/>
    <property type="match status" value="1"/>
</dbReference>
<dbReference type="InterPro" id="IPR005552">
    <property type="entry name" value="Scramblase"/>
</dbReference>
<evidence type="ECO:0000313" key="4">
    <source>
        <dbReference type="Proteomes" id="UP001328107"/>
    </source>
</evidence>
<proteinExistence type="inferred from homology"/>
<dbReference type="EMBL" id="BTRK01000003">
    <property type="protein sequence ID" value="GMR44241.1"/>
    <property type="molecule type" value="Genomic_DNA"/>
</dbReference>
<dbReference type="GO" id="GO:0005886">
    <property type="term" value="C:plasma membrane"/>
    <property type="evidence" value="ECO:0007669"/>
    <property type="project" value="TreeGrafter"/>
</dbReference>
<dbReference type="Pfam" id="PF03803">
    <property type="entry name" value="Scramblase"/>
    <property type="match status" value="1"/>
</dbReference>
<gene>
    <name evidence="3" type="ORF">PMAYCL1PPCAC_14436</name>
</gene>
<sequence length="72" mass="8130">VALTFSMVISQQPGTPALEEGNRMAKPNNDSGVPQGLEYLALVDHILVRQKKELFEIVTGWETRNKYIIMNE</sequence>
<keyword evidence="2" id="KW-0106">Calcium</keyword>
<keyword evidence="4" id="KW-1185">Reference proteome</keyword>
<evidence type="ECO:0000256" key="2">
    <source>
        <dbReference type="RuleBase" id="RU363116"/>
    </source>
</evidence>
<dbReference type="GO" id="GO:0017128">
    <property type="term" value="F:phospholipid scramblase activity"/>
    <property type="evidence" value="ECO:0007669"/>
    <property type="project" value="InterPro"/>
</dbReference>
<evidence type="ECO:0000256" key="1">
    <source>
        <dbReference type="ARBA" id="ARBA00005350"/>
    </source>
</evidence>
<dbReference type="AlphaFoldDB" id="A0AAN5CHH2"/>
<evidence type="ECO:0000313" key="3">
    <source>
        <dbReference type="EMBL" id="GMR44241.1"/>
    </source>
</evidence>
<accession>A0AAN5CHH2</accession>
<comment type="cofactor">
    <cofactor evidence="2">
        <name>Ca(2+)</name>
        <dbReference type="ChEBI" id="CHEBI:29108"/>
    </cofactor>
</comment>
<comment type="caution">
    <text evidence="3">The sequence shown here is derived from an EMBL/GenBank/DDBJ whole genome shotgun (WGS) entry which is preliminary data.</text>
</comment>